<protein>
    <submittedName>
        <fullName evidence="1">Uncharacterized protein</fullName>
    </submittedName>
</protein>
<gene>
    <name evidence="1" type="ORF">THF1A12_40356</name>
</gene>
<reference evidence="1" key="1">
    <citation type="submission" date="2022-01" db="EMBL/GenBank/DDBJ databases">
        <authorList>
            <person name="Lagorce A."/>
        </authorList>
    </citation>
    <scope>NUCLEOTIDE SEQUENCE</scope>
    <source>
        <strain evidence="1">Th15_F1_A12</strain>
    </source>
</reference>
<dbReference type="AlphaFoldDB" id="A0AAU9QRP4"/>
<dbReference type="Proteomes" id="UP001295462">
    <property type="component" value="Unassembled WGS sequence"/>
</dbReference>
<sequence length="55" mass="6550">MLGQSPMICSLFRIIQFKVQIRLMKKELKYAISLNMSNSQQFVYFTNHARRIVNL</sequence>
<evidence type="ECO:0000313" key="1">
    <source>
        <dbReference type="EMBL" id="CAH1599938.1"/>
    </source>
</evidence>
<evidence type="ECO:0000313" key="2">
    <source>
        <dbReference type="Proteomes" id="UP001295462"/>
    </source>
</evidence>
<accession>A0AAU9QRP4</accession>
<comment type="caution">
    <text evidence="1">The sequence shown here is derived from an EMBL/GenBank/DDBJ whole genome shotgun (WGS) entry which is preliminary data.</text>
</comment>
<dbReference type="EMBL" id="CAKMUD010000094">
    <property type="protein sequence ID" value="CAH1599938.1"/>
    <property type="molecule type" value="Genomic_DNA"/>
</dbReference>
<organism evidence="1 2">
    <name type="scientific">Vibrio jasicida</name>
    <dbReference type="NCBI Taxonomy" id="766224"/>
    <lineage>
        <taxon>Bacteria</taxon>
        <taxon>Pseudomonadati</taxon>
        <taxon>Pseudomonadota</taxon>
        <taxon>Gammaproteobacteria</taxon>
        <taxon>Vibrionales</taxon>
        <taxon>Vibrionaceae</taxon>
        <taxon>Vibrio</taxon>
    </lineage>
</organism>
<proteinExistence type="predicted"/>
<name>A0AAU9QRP4_9VIBR</name>